<keyword evidence="3" id="KW-0378">Hydrolase</keyword>
<name>A0A0D6DV44_9LACT</name>
<dbReference type="NCBIfam" id="TIGR01543">
    <property type="entry name" value="proheadase_HK97"/>
    <property type="match status" value="1"/>
</dbReference>
<evidence type="ECO:0000256" key="2">
    <source>
        <dbReference type="ARBA" id="ARBA00022670"/>
    </source>
</evidence>
<accession>A0A0D6DV44</accession>
<organism evidence="5 6">
    <name type="scientific">Pseudolactococcus piscium MKFS47</name>
    <dbReference type="NCBI Taxonomy" id="297352"/>
    <lineage>
        <taxon>Bacteria</taxon>
        <taxon>Bacillati</taxon>
        <taxon>Bacillota</taxon>
        <taxon>Bacilli</taxon>
        <taxon>Lactobacillales</taxon>
        <taxon>Streptococcaceae</taxon>
        <taxon>Pseudolactococcus</taxon>
    </lineage>
</organism>
<sequence length="192" mass="22296">MRNLKNQFRSIGKLNTRDNTNDDEMKITGYFVVFNSETKLYENMFEEISDKAFENIDLSDIRALADHDTAKVLGRTKSQTLSLSVDEKGLFGEILINKDDTEAVNLYQRVKRGDIDQCSFGFNILNETMEQRADGTTKWIITEIELFEVSVVTFPAYDNTSVEARSNQIKQLEKRNLQTRKANLKERIKQWH</sequence>
<keyword evidence="2 5" id="KW-0645">Protease</keyword>
<dbReference type="HOGENOM" id="CLU_097078_0_1_9"/>
<evidence type="ECO:0000313" key="5">
    <source>
        <dbReference type="EMBL" id="CEN27812.1"/>
    </source>
</evidence>
<dbReference type="EMBL" id="LN774769">
    <property type="protein sequence ID" value="CEN27812.1"/>
    <property type="molecule type" value="Genomic_DNA"/>
</dbReference>
<dbReference type="InterPro" id="IPR006433">
    <property type="entry name" value="Prohead_protease"/>
</dbReference>
<reference evidence="6" key="1">
    <citation type="submission" date="2015-01" db="EMBL/GenBank/DDBJ databases">
        <authorList>
            <person name="Andreevskaya M."/>
        </authorList>
    </citation>
    <scope>NUCLEOTIDE SEQUENCE [LARGE SCALE GENOMIC DNA]</scope>
    <source>
        <strain evidence="6">MKFS47</strain>
    </source>
</reference>
<dbReference type="Pfam" id="PF04586">
    <property type="entry name" value="Peptidase_S78"/>
    <property type="match status" value="1"/>
</dbReference>
<evidence type="ECO:0000256" key="1">
    <source>
        <dbReference type="ARBA" id="ARBA00022612"/>
    </source>
</evidence>
<dbReference type="GO" id="GO:0008233">
    <property type="term" value="F:peptidase activity"/>
    <property type="evidence" value="ECO:0007669"/>
    <property type="project" value="UniProtKB-KW"/>
</dbReference>
<keyword evidence="1" id="KW-1188">Viral release from host cell</keyword>
<gene>
    <name evidence="5" type="ORF">LACPI_0612</name>
</gene>
<dbReference type="InterPro" id="IPR054613">
    <property type="entry name" value="Peptidase_S78_dom"/>
</dbReference>
<feature type="domain" description="Prohead serine protease" evidence="4">
    <location>
        <begin position="14"/>
        <end position="174"/>
    </location>
</feature>
<evidence type="ECO:0000256" key="3">
    <source>
        <dbReference type="ARBA" id="ARBA00022801"/>
    </source>
</evidence>
<evidence type="ECO:0000259" key="4">
    <source>
        <dbReference type="Pfam" id="PF04586"/>
    </source>
</evidence>
<dbReference type="GO" id="GO:0006508">
    <property type="term" value="P:proteolysis"/>
    <property type="evidence" value="ECO:0007669"/>
    <property type="project" value="UniProtKB-KW"/>
</dbReference>
<proteinExistence type="predicted"/>
<evidence type="ECO:0000313" key="6">
    <source>
        <dbReference type="Proteomes" id="UP000033166"/>
    </source>
</evidence>
<dbReference type="Proteomes" id="UP000033166">
    <property type="component" value="Chromosome I"/>
</dbReference>
<dbReference type="KEGG" id="lpk:LACPI_0612"/>
<dbReference type="AlphaFoldDB" id="A0A0D6DV44"/>
<protein>
    <submittedName>
        <fullName evidence="5">Phage head maturation protease</fullName>
    </submittedName>
</protein>
<dbReference type="RefSeq" id="WP_047915043.1">
    <property type="nucleotide sequence ID" value="NZ_LN774769.1"/>
</dbReference>